<protein>
    <submittedName>
        <fullName evidence="2">Fatty acid-binding protein</fullName>
    </submittedName>
</protein>
<organism evidence="2">
    <name type="scientific">bioreactor metagenome</name>
    <dbReference type="NCBI Taxonomy" id="1076179"/>
    <lineage>
        <taxon>unclassified sequences</taxon>
        <taxon>metagenomes</taxon>
        <taxon>ecological metagenomes</taxon>
    </lineage>
</organism>
<dbReference type="Gene3D" id="3.30.1180.10">
    <property type="match status" value="1"/>
</dbReference>
<dbReference type="EMBL" id="VSSQ01022288">
    <property type="protein sequence ID" value="MPM68496.1"/>
    <property type="molecule type" value="Genomic_DNA"/>
</dbReference>
<sequence length="187" mass="21042">MKEKYPERKIITIDSLQATGGMGLIVYQAQLMLEAGYAIEENASIVEKIKHETVINWTVGSLDFLQHGGRIGKSAALAGTIFNVKPIICMKEGELFPVENVRGTKKAIKAIIDKTDREIKDHESDYYMTMFYADAYNPIMDTIAEHYSESKYSFIKSMSRIGVTIGSHTGPHLIALAYSKKYTCYDR</sequence>
<dbReference type="InterPro" id="IPR050270">
    <property type="entry name" value="DegV_domain_contain"/>
</dbReference>
<accession>A0A645BSZ6</accession>
<dbReference type="PANTHER" id="PTHR33434:SF2">
    <property type="entry name" value="FATTY ACID-BINDING PROTEIN TM_1468"/>
    <property type="match status" value="1"/>
</dbReference>
<evidence type="ECO:0000256" key="1">
    <source>
        <dbReference type="ARBA" id="ARBA00023121"/>
    </source>
</evidence>
<dbReference type="InterPro" id="IPR003797">
    <property type="entry name" value="DegV"/>
</dbReference>
<dbReference type="Pfam" id="PF02645">
    <property type="entry name" value="DegV"/>
    <property type="match status" value="1"/>
</dbReference>
<evidence type="ECO:0000313" key="2">
    <source>
        <dbReference type="EMBL" id="MPM68496.1"/>
    </source>
</evidence>
<dbReference type="AlphaFoldDB" id="A0A645BSZ6"/>
<keyword evidence="1" id="KW-0446">Lipid-binding</keyword>
<dbReference type="InterPro" id="IPR043168">
    <property type="entry name" value="DegV_C"/>
</dbReference>
<reference evidence="2" key="1">
    <citation type="submission" date="2019-08" db="EMBL/GenBank/DDBJ databases">
        <authorList>
            <person name="Kucharzyk K."/>
            <person name="Murdoch R.W."/>
            <person name="Higgins S."/>
            <person name="Loffler F."/>
        </authorList>
    </citation>
    <scope>NUCLEOTIDE SEQUENCE</scope>
</reference>
<dbReference type="NCBIfam" id="TIGR00762">
    <property type="entry name" value="DegV"/>
    <property type="match status" value="1"/>
</dbReference>
<dbReference type="GO" id="GO:0008289">
    <property type="term" value="F:lipid binding"/>
    <property type="evidence" value="ECO:0007669"/>
    <property type="project" value="UniProtKB-KW"/>
</dbReference>
<name>A0A645BSZ6_9ZZZZ</name>
<gene>
    <name evidence="2" type="ORF">SDC9_115429</name>
</gene>
<dbReference type="PROSITE" id="PS51482">
    <property type="entry name" value="DEGV"/>
    <property type="match status" value="1"/>
</dbReference>
<dbReference type="PANTHER" id="PTHR33434">
    <property type="entry name" value="DEGV DOMAIN-CONTAINING PROTEIN DR_1986-RELATED"/>
    <property type="match status" value="1"/>
</dbReference>
<comment type="caution">
    <text evidence="2">The sequence shown here is derived from an EMBL/GenBank/DDBJ whole genome shotgun (WGS) entry which is preliminary data.</text>
</comment>
<proteinExistence type="predicted"/>
<dbReference type="Gene3D" id="3.40.50.10440">
    <property type="entry name" value="Dihydroxyacetone kinase, domain 1"/>
    <property type="match status" value="1"/>
</dbReference>
<dbReference type="SUPFAM" id="SSF82549">
    <property type="entry name" value="DAK1/DegV-like"/>
    <property type="match status" value="1"/>
</dbReference>